<evidence type="ECO:0000313" key="1">
    <source>
        <dbReference type="EMBL" id="TDL16695.1"/>
    </source>
</evidence>
<keyword evidence="2" id="KW-1185">Reference proteome</keyword>
<protein>
    <recommendedName>
        <fullName evidence="3">BTB domain-containing protein</fullName>
    </recommendedName>
</protein>
<evidence type="ECO:0008006" key="3">
    <source>
        <dbReference type="Google" id="ProtNLM"/>
    </source>
</evidence>
<dbReference type="AlphaFoldDB" id="A0A4Y7PNC4"/>
<name>A0A4Y7PNC4_9AGAM</name>
<organism evidence="1 2">
    <name type="scientific">Rickenella mellea</name>
    <dbReference type="NCBI Taxonomy" id="50990"/>
    <lineage>
        <taxon>Eukaryota</taxon>
        <taxon>Fungi</taxon>
        <taxon>Dikarya</taxon>
        <taxon>Basidiomycota</taxon>
        <taxon>Agaricomycotina</taxon>
        <taxon>Agaricomycetes</taxon>
        <taxon>Hymenochaetales</taxon>
        <taxon>Rickenellaceae</taxon>
        <taxon>Rickenella</taxon>
    </lineage>
</organism>
<gene>
    <name evidence="1" type="ORF">BD410DRAFT_901883</name>
</gene>
<dbReference type="OrthoDB" id="3893071at2759"/>
<evidence type="ECO:0000313" key="2">
    <source>
        <dbReference type="Proteomes" id="UP000294933"/>
    </source>
</evidence>
<dbReference type="EMBL" id="ML170237">
    <property type="protein sequence ID" value="TDL16695.1"/>
    <property type="molecule type" value="Genomic_DNA"/>
</dbReference>
<dbReference type="VEuPathDB" id="FungiDB:BD410DRAFT_901883"/>
<accession>A0A4Y7PNC4</accession>
<dbReference type="Proteomes" id="UP000294933">
    <property type="component" value="Unassembled WGS sequence"/>
</dbReference>
<dbReference type="STRING" id="50990.A0A4Y7PNC4"/>
<reference evidence="1 2" key="1">
    <citation type="submission" date="2018-06" db="EMBL/GenBank/DDBJ databases">
        <title>A transcriptomic atlas of mushroom development highlights an independent origin of complex multicellularity.</title>
        <authorList>
            <consortium name="DOE Joint Genome Institute"/>
            <person name="Krizsan K."/>
            <person name="Almasi E."/>
            <person name="Merenyi Z."/>
            <person name="Sahu N."/>
            <person name="Viragh M."/>
            <person name="Koszo T."/>
            <person name="Mondo S."/>
            <person name="Kiss B."/>
            <person name="Balint B."/>
            <person name="Kues U."/>
            <person name="Barry K."/>
            <person name="Hegedus J.C."/>
            <person name="Henrissat B."/>
            <person name="Johnson J."/>
            <person name="Lipzen A."/>
            <person name="Ohm R."/>
            <person name="Nagy I."/>
            <person name="Pangilinan J."/>
            <person name="Yan J."/>
            <person name="Xiong Y."/>
            <person name="Grigoriev I.V."/>
            <person name="Hibbett D.S."/>
            <person name="Nagy L.G."/>
        </authorList>
    </citation>
    <scope>NUCLEOTIDE SEQUENCE [LARGE SCALE GENOMIC DNA]</scope>
    <source>
        <strain evidence="1 2">SZMC22713</strain>
    </source>
</reference>
<proteinExistence type="predicted"/>
<sequence>MLSMPQPDRIEDSFEDLPIVEIRDNDTDFTHLLCFFYDHRYYQGGTEPTFEKISGLFRMSTKYQMDDLRNEIIAHLSSAYPSTLEQYLKAVDPMTTLPLFPPFHGQHFAVVALARETDASILLAAALWRSTCMTSQDILQGAVDLNGRRYMFSPADTQLCMLSKSRAYKKLVRVENSFAATLKRTNCVMQNQRGHFSWMLYI</sequence>